<dbReference type="OrthoDB" id="9814005at2"/>
<dbReference type="InterPro" id="IPR001347">
    <property type="entry name" value="SIS_dom"/>
</dbReference>
<dbReference type="PANTHER" id="PTHR30514:SF18">
    <property type="entry name" value="RPIR-FAMILY TRANSCRIPTIONAL REGULATOR"/>
    <property type="match status" value="1"/>
</dbReference>
<evidence type="ECO:0000256" key="1">
    <source>
        <dbReference type="ARBA" id="ARBA00023015"/>
    </source>
</evidence>
<accession>A0A1R3W9K0</accession>
<evidence type="ECO:0000256" key="3">
    <source>
        <dbReference type="ARBA" id="ARBA00023163"/>
    </source>
</evidence>
<dbReference type="RefSeq" id="WP_076657874.1">
    <property type="nucleotide sequence ID" value="NZ_FTPR01000001.1"/>
</dbReference>
<dbReference type="Pfam" id="PF01380">
    <property type="entry name" value="SIS"/>
    <property type="match status" value="1"/>
</dbReference>
<dbReference type="GO" id="GO:0003700">
    <property type="term" value="F:DNA-binding transcription factor activity"/>
    <property type="evidence" value="ECO:0007669"/>
    <property type="project" value="InterPro"/>
</dbReference>
<evidence type="ECO:0000313" key="6">
    <source>
        <dbReference type="EMBL" id="SIT74463.1"/>
    </source>
</evidence>
<dbReference type="CDD" id="cd05013">
    <property type="entry name" value="SIS_RpiR"/>
    <property type="match status" value="1"/>
</dbReference>
<dbReference type="GO" id="GO:0097367">
    <property type="term" value="F:carbohydrate derivative binding"/>
    <property type="evidence" value="ECO:0007669"/>
    <property type="project" value="InterPro"/>
</dbReference>
<dbReference type="SUPFAM" id="SSF46689">
    <property type="entry name" value="Homeodomain-like"/>
    <property type="match status" value="1"/>
</dbReference>
<feature type="domain" description="HTH rpiR-type" evidence="4">
    <location>
        <begin position="10"/>
        <end position="86"/>
    </location>
</feature>
<dbReference type="InterPro" id="IPR035472">
    <property type="entry name" value="RpiR-like_SIS"/>
</dbReference>
<dbReference type="InterPro" id="IPR000281">
    <property type="entry name" value="HTH_RpiR"/>
</dbReference>
<evidence type="ECO:0000256" key="2">
    <source>
        <dbReference type="ARBA" id="ARBA00023125"/>
    </source>
</evidence>
<proteinExistence type="predicted"/>
<dbReference type="InterPro" id="IPR046348">
    <property type="entry name" value="SIS_dom_sf"/>
</dbReference>
<dbReference type="PROSITE" id="PS51071">
    <property type="entry name" value="HTH_RPIR"/>
    <property type="match status" value="1"/>
</dbReference>
<dbReference type="STRING" id="287098.SAMN05421665_0053"/>
<dbReference type="PROSITE" id="PS51464">
    <property type="entry name" value="SIS"/>
    <property type="match status" value="1"/>
</dbReference>
<feature type="domain" description="SIS" evidence="5">
    <location>
        <begin position="135"/>
        <end position="270"/>
    </location>
</feature>
<keyword evidence="3" id="KW-0804">Transcription</keyword>
<dbReference type="InterPro" id="IPR036388">
    <property type="entry name" value="WH-like_DNA-bd_sf"/>
</dbReference>
<dbReference type="InterPro" id="IPR047640">
    <property type="entry name" value="RpiR-like"/>
</dbReference>
<keyword evidence="2" id="KW-0238">DNA-binding</keyword>
<dbReference type="Gene3D" id="3.40.50.10490">
    <property type="entry name" value="Glucose-6-phosphate isomerase like protein, domain 1"/>
    <property type="match status" value="1"/>
</dbReference>
<protein>
    <submittedName>
        <fullName evidence="6">Transcriptional regulator, RpiR family</fullName>
    </submittedName>
</protein>
<dbReference type="AlphaFoldDB" id="A0A1R3W9K0"/>
<dbReference type="SUPFAM" id="SSF53697">
    <property type="entry name" value="SIS domain"/>
    <property type="match status" value="1"/>
</dbReference>
<dbReference type="GO" id="GO:0003677">
    <property type="term" value="F:DNA binding"/>
    <property type="evidence" value="ECO:0007669"/>
    <property type="project" value="UniProtKB-KW"/>
</dbReference>
<dbReference type="Proteomes" id="UP000186997">
    <property type="component" value="Unassembled WGS sequence"/>
</dbReference>
<gene>
    <name evidence="6" type="ORF">SAMN05421665_0053</name>
</gene>
<dbReference type="EMBL" id="FTPR01000001">
    <property type="protein sequence ID" value="SIT74463.1"/>
    <property type="molecule type" value="Genomic_DNA"/>
</dbReference>
<evidence type="ECO:0000259" key="4">
    <source>
        <dbReference type="PROSITE" id="PS51071"/>
    </source>
</evidence>
<keyword evidence="7" id="KW-1185">Reference proteome</keyword>
<keyword evidence="1" id="KW-0805">Transcription regulation</keyword>
<dbReference type="GO" id="GO:1901135">
    <property type="term" value="P:carbohydrate derivative metabolic process"/>
    <property type="evidence" value="ECO:0007669"/>
    <property type="project" value="InterPro"/>
</dbReference>
<name>A0A1R3W9K0_9RHOB</name>
<evidence type="ECO:0000259" key="5">
    <source>
        <dbReference type="PROSITE" id="PS51464"/>
    </source>
</evidence>
<sequence length="270" mass="29541">MEAQAPENLEELTERIALLLDRLPKRLRQCAEYILQNTQEIAFSTVAEISEKANVQPSAVMRFCQVVGFGGYTDMQRLVRQTIQPKMPDYSERIQNLRESGDDSPTAILAEFVEAGRQSLEQLSATVNETALEQAVETLAQARLIHVMGLRRAYPVASYLSYAFEKLRIPSVLHGGGGRLTHAEAMREGDVLIAITFAPYSPETIELADEAVRRGLPVILMSDTPSLPINGTSVVPLIVSEIDFGAFRSLSATLSLAITLAVATGARRPG</sequence>
<dbReference type="Pfam" id="PF01418">
    <property type="entry name" value="HTH_6"/>
    <property type="match status" value="1"/>
</dbReference>
<dbReference type="Gene3D" id="1.10.10.10">
    <property type="entry name" value="Winged helix-like DNA-binding domain superfamily/Winged helix DNA-binding domain"/>
    <property type="match status" value="1"/>
</dbReference>
<reference evidence="7" key="1">
    <citation type="submission" date="2017-01" db="EMBL/GenBank/DDBJ databases">
        <authorList>
            <person name="Varghese N."/>
            <person name="Submissions S."/>
        </authorList>
    </citation>
    <scope>NUCLEOTIDE SEQUENCE [LARGE SCALE GENOMIC DNA]</scope>
    <source>
        <strain evidence="7">DSM 29591</strain>
    </source>
</reference>
<dbReference type="InterPro" id="IPR009057">
    <property type="entry name" value="Homeodomain-like_sf"/>
</dbReference>
<evidence type="ECO:0000313" key="7">
    <source>
        <dbReference type="Proteomes" id="UP000186997"/>
    </source>
</evidence>
<dbReference type="PANTHER" id="PTHR30514">
    <property type="entry name" value="GLUCOKINASE"/>
    <property type="match status" value="1"/>
</dbReference>
<organism evidence="6 7">
    <name type="scientific">Yoonia rosea</name>
    <dbReference type="NCBI Taxonomy" id="287098"/>
    <lineage>
        <taxon>Bacteria</taxon>
        <taxon>Pseudomonadati</taxon>
        <taxon>Pseudomonadota</taxon>
        <taxon>Alphaproteobacteria</taxon>
        <taxon>Rhodobacterales</taxon>
        <taxon>Paracoccaceae</taxon>
        <taxon>Yoonia</taxon>
    </lineage>
</organism>